<protein>
    <submittedName>
        <fullName evidence="7">Amino acid/polyamine transporter I</fullName>
    </submittedName>
</protein>
<feature type="transmembrane region" description="Helical" evidence="6">
    <location>
        <begin position="334"/>
        <end position="361"/>
    </location>
</feature>
<keyword evidence="3 6" id="KW-0812">Transmembrane</keyword>
<dbReference type="Pfam" id="PF13520">
    <property type="entry name" value="AA_permease_2"/>
    <property type="match status" value="1"/>
</dbReference>
<feature type="transmembrane region" description="Helical" evidence="6">
    <location>
        <begin position="174"/>
        <end position="192"/>
    </location>
</feature>
<feature type="transmembrane region" description="Helical" evidence="6">
    <location>
        <begin position="246"/>
        <end position="266"/>
    </location>
</feature>
<organism evidence="7 8">
    <name type="scientific">Lophiotrema nucula</name>
    <dbReference type="NCBI Taxonomy" id="690887"/>
    <lineage>
        <taxon>Eukaryota</taxon>
        <taxon>Fungi</taxon>
        <taxon>Dikarya</taxon>
        <taxon>Ascomycota</taxon>
        <taxon>Pezizomycotina</taxon>
        <taxon>Dothideomycetes</taxon>
        <taxon>Pleosporomycetidae</taxon>
        <taxon>Pleosporales</taxon>
        <taxon>Lophiotremataceae</taxon>
        <taxon>Lophiotrema</taxon>
    </lineage>
</organism>
<feature type="transmembrane region" description="Helical" evidence="6">
    <location>
        <begin position="408"/>
        <end position="432"/>
    </location>
</feature>
<dbReference type="Gene3D" id="1.20.1740.10">
    <property type="entry name" value="Amino acid/polyamine transporter I"/>
    <property type="match status" value="1"/>
</dbReference>
<dbReference type="PANTHER" id="PTHR45649">
    <property type="entry name" value="AMINO-ACID PERMEASE BAT1"/>
    <property type="match status" value="1"/>
</dbReference>
<evidence type="ECO:0000256" key="6">
    <source>
        <dbReference type="SAM" id="Phobius"/>
    </source>
</evidence>
<dbReference type="OrthoDB" id="3257095at2759"/>
<reference evidence="7" key="1">
    <citation type="journal article" date="2020" name="Stud. Mycol.">
        <title>101 Dothideomycetes genomes: a test case for predicting lifestyles and emergence of pathogens.</title>
        <authorList>
            <person name="Haridas S."/>
            <person name="Albert R."/>
            <person name="Binder M."/>
            <person name="Bloem J."/>
            <person name="Labutti K."/>
            <person name="Salamov A."/>
            <person name="Andreopoulos B."/>
            <person name="Baker S."/>
            <person name="Barry K."/>
            <person name="Bills G."/>
            <person name="Bluhm B."/>
            <person name="Cannon C."/>
            <person name="Castanera R."/>
            <person name="Culley D."/>
            <person name="Daum C."/>
            <person name="Ezra D."/>
            <person name="Gonzalez J."/>
            <person name="Henrissat B."/>
            <person name="Kuo A."/>
            <person name="Liang C."/>
            <person name="Lipzen A."/>
            <person name="Lutzoni F."/>
            <person name="Magnuson J."/>
            <person name="Mondo S."/>
            <person name="Nolan M."/>
            <person name="Ohm R."/>
            <person name="Pangilinan J."/>
            <person name="Park H.-J."/>
            <person name="Ramirez L."/>
            <person name="Alfaro M."/>
            <person name="Sun H."/>
            <person name="Tritt A."/>
            <person name="Yoshinaga Y."/>
            <person name="Zwiers L.-H."/>
            <person name="Turgeon B."/>
            <person name="Goodwin S."/>
            <person name="Spatafora J."/>
            <person name="Crous P."/>
            <person name="Grigoriev I."/>
        </authorList>
    </citation>
    <scope>NUCLEOTIDE SEQUENCE</scope>
    <source>
        <strain evidence="7">CBS 627.86</strain>
    </source>
</reference>
<feature type="transmembrane region" description="Helical" evidence="6">
    <location>
        <begin position="484"/>
        <end position="503"/>
    </location>
</feature>
<evidence type="ECO:0000256" key="1">
    <source>
        <dbReference type="ARBA" id="ARBA00004141"/>
    </source>
</evidence>
<dbReference type="Proteomes" id="UP000799770">
    <property type="component" value="Unassembled WGS sequence"/>
</dbReference>
<accession>A0A6A5YHJ5</accession>
<name>A0A6A5YHJ5_9PLEO</name>
<keyword evidence="5 6" id="KW-0472">Membrane</keyword>
<evidence type="ECO:0000313" key="7">
    <source>
        <dbReference type="EMBL" id="KAF2106443.1"/>
    </source>
</evidence>
<dbReference type="PANTHER" id="PTHR45649:SF5">
    <property type="entry name" value="GABA TRANSPORTER (EUROFUNG)-RELATED"/>
    <property type="match status" value="1"/>
</dbReference>
<evidence type="ECO:0000313" key="8">
    <source>
        <dbReference type="Proteomes" id="UP000799770"/>
    </source>
</evidence>
<dbReference type="InterPro" id="IPR002293">
    <property type="entry name" value="AA/rel_permease1"/>
</dbReference>
<keyword evidence="2" id="KW-0813">Transport</keyword>
<evidence type="ECO:0000256" key="3">
    <source>
        <dbReference type="ARBA" id="ARBA00022692"/>
    </source>
</evidence>
<proteinExistence type="predicted"/>
<evidence type="ECO:0000256" key="4">
    <source>
        <dbReference type="ARBA" id="ARBA00022989"/>
    </source>
</evidence>
<sequence>MASGLDLEKVTTGAGAEEVDEIAAQEVVEDERKQAEQQQAGGTLERYINFVSAINFSFILQCSWEAAAVTFQFSLLNGGPASIAYGSIFAGIGTTLVATSLAEMSSMDPTVGAQYRWSATFAPKWNRFFGLMQGWITVFAWICSCTSNPAIASNVIVGLVIFNYPDYELKRWHATLIMWAIIVLPFLANFWFRKVLKVVEAVGAICHVVFFLVSIITLAALAEKSTVHYVFHTLTHDLSGWSNPTVAWGMGLLTVTYPLTGFDGVLHMSDEVKKARIRVPRSMITSVVLNAVMQFLYMITVLFCIGNVDQVSADYLPIIQVYYQATGSKHATNLFVVMLAIIIFVSFFNVFASVSRLLWAFSRDNGLPFSKFFSRVNARFKLPINALVLICCCLAILALINIGSSVAFNAFISLPALALYISYFFPIFFLFIRRFSHTAPIPYGPFRLGAWGPFINLGAMCYLVFVIIWMPFPTILPVDNLNFNYSGPIVGTVILLALGDWVISGRKRFQVPVARHRPDFG</sequence>
<feature type="transmembrane region" description="Helical" evidence="6">
    <location>
        <begin position="287"/>
        <end position="308"/>
    </location>
</feature>
<keyword evidence="4 6" id="KW-1133">Transmembrane helix</keyword>
<feature type="transmembrane region" description="Helical" evidence="6">
    <location>
        <begin position="453"/>
        <end position="472"/>
    </location>
</feature>
<dbReference type="GO" id="GO:0022857">
    <property type="term" value="F:transmembrane transporter activity"/>
    <property type="evidence" value="ECO:0007669"/>
    <property type="project" value="InterPro"/>
</dbReference>
<gene>
    <name evidence="7" type="ORF">BDV96DRAFT_331737</name>
</gene>
<comment type="subcellular location">
    <subcellularLocation>
        <location evidence="1">Membrane</location>
        <topology evidence="1">Multi-pass membrane protein</topology>
    </subcellularLocation>
</comment>
<dbReference type="GO" id="GO:0016020">
    <property type="term" value="C:membrane"/>
    <property type="evidence" value="ECO:0007669"/>
    <property type="project" value="UniProtKB-SubCell"/>
</dbReference>
<dbReference type="EMBL" id="ML977362">
    <property type="protein sequence ID" value="KAF2106443.1"/>
    <property type="molecule type" value="Genomic_DNA"/>
</dbReference>
<evidence type="ECO:0000256" key="2">
    <source>
        <dbReference type="ARBA" id="ARBA00022448"/>
    </source>
</evidence>
<dbReference type="AlphaFoldDB" id="A0A6A5YHJ5"/>
<evidence type="ECO:0000256" key="5">
    <source>
        <dbReference type="ARBA" id="ARBA00023136"/>
    </source>
</evidence>
<feature type="transmembrane region" description="Helical" evidence="6">
    <location>
        <begin position="134"/>
        <end position="162"/>
    </location>
</feature>
<feature type="transmembrane region" description="Helical" evidence="6">
    <location>
        <begin position="204"/>
        <end position="222"/>
    </location>
</feature>
<feature type="transmembrane region" description="Helical" evidence="6">
    <location>
        <begin position="382"/>
        <end position="402"/>
    </location>
</feature>
<keyword evidence="8" id="KW-1185">Reference proteome</keyword>
<dbReference type="PIRSF" id="PIRSF006060">
    <property type="entry name" value="AA_transporter"/>
    <property type="match status" value="1"/>
</dbReference>